<gene>
    <name evidence="12" type="ORF">Trco_004265</name>
</gene>
<dbReference type="Gene3D" id="3.50.50.100">
    <property type="match status" value="2"/>
</dbReference>
<dbReference type="PANTHER" id="PTHR43706">
    <property type="entry name" value="NADH DEHYDROGENASE"/>
    <property type="match status" value="1"/>
</dbReference>
<dbReference type="GO" id="GO:0005509">
    <property type="term" value="F:calcium ion binding"/>
    <property type="evidence" value="ECO:0007669"/>
    <property type="project" value="InterPro"/>
</dbReference>
<keyword evidence="13" id="KW-1185">Reference proteome</keyword>
<dbReference type="GO" id="GO:0003954">
    <property type="term" value="F:NADH dehydrogenase activity"/>
    <property type="evidence" value="ECO:0007669"/>
    <property type="project" value="InterPro"/>
</dbReference>
<evidence type="ECO:0000256" key="9">
    <source>
        <dbReference type="SAM" id="MobiDB-lite"/>
    </source>
</evidence>
<dbReference type="InterPro" id="IPR023753">
    <property type="entry name" value="FAD/NAD-binding_dom"/>
</dbReference>
<comment type="subcellular location">
    <subcellularLocation>
        <location evidence="1">Mitochondrion inner membrane</location>
        <topology evidence="1">Peripheral membrane protein</topology>
        <orientation evidence="1">Intermembrane side</orientation>
    </subcellularLocation>
</comment>
<keyword evidence="10" id="KW-0812">Transmembrane</keyword>
<evidence type="ECO:0000256" key="4">
    <source>
        <dbReference type="ARBA" id="ARBA00022827"/>
    </source>
</evidence>
<dbReference type="PANTHER" id="PTHR43706:SF50">
    <property type="entry name" value="NADH DEHYDROGENASE (UBIQUINONE)-RELATED"/>
    <property type="match status" value="1"/>
</dbReference>
<dbReference type="Pfam" id="PF07992">
    <property type="entry name" value="Pyr_redox_2"/>
    <property type="match status" value="1"/>
</dbReference>
<dbReference type="InterPro" id="IPR018247">
    <property type="entry name" value="EF_Hand_1_Ca_BS"/>
</dbReference>
<dbReference type="AlphaFoldDB" id="A0A9P8QSS3"/>
<reference evidence="12" key="1">
    <citation type="submission" date="2021-08" db="EMBL/GenBank/DDBJ databases">
        <title>Chromosome-Level Trichoderma cornu-damae using Hi-C Data.</title>
        <authorList>
            <person name="Kim C.S."/>
        </authorList>
    </citation>
    <scope>NUCLEOTIDE SEQUENCE</scope>
    <source>
        <strain evidence="12">KA19-0412C</strain>
    </source>
</reference>
<dbReference type="PROSITE" id="PS00018">
    <property type="entry name" value="EF_HAND_1"/>
    <property type="match status" value="1"/>
</dbReference>
<accession>A0A9P8QSS3</accession>
<evidence type="ECO:0000256" key="5">
    <source>
        <dbReference type="ARBA" id="ARBA00022837"/>
    </source>
</evidence>
<dbReference type="OrthoDB" id="5376590at2759"/>
<sequence length="703" mass="78646">MPAPRSQALGSLRLAVSSVTRQRHSLLDGSRTAAFATARCAQLRTFSKLYSRIRRGSSSTATLTQQQQQQQQPRPQRPSLVLARALSGRPLPQRKSWLLNFLYRAAAWVGISIAALGGGVFAFFIYDASTYKEHGTQSDIDVSQLALQPRRGGPKNLPIAEVFIDDDEAGSRQQSKTKPRLVILGGGWGGVALLKELNPDDYNVTVISPANYFLFTPMLPSATVGTLELRSLVEPIRRILSRVNGHFIRAKAEDVEFSQKLVEVSQLDHHGKEVRFYVPYDKLVVAVGSATNPHGVKGLDHAFFLKDINDARMIRNKVIQNLELACLPTTSDEERKRLLSFVVSGGGPTGVEFAAELFDLLNEDLTRYFPRLLRNEISVHIIQSRGHILNTYDETVSKYAEERFARDQVEVLTNSRVKEVLPDKIVFSQKQEDGCVVTKELPIGFCLWSTGVSPTSLSRKLARKLGDAQTNRHALETDTHLRLNGAPLGDVYAIGDCSTVQNNVADSIVSFLRKLAWSRGIEPETLQLHFSDWRTVAQDVRKRFPQAVHHLKRLDKLFFEFDKDQSGTLDFGELRELLNQIDSKLTSLPATAQRAHQQGHYLAQKFNKLARISDAMLANDIRDGDLDAAVYKAFEYHHLGSLAYIGNSAVFDLGEGWSIAGGLWAVYAWRSVYFAQSVSFRTRSLMAMDWMKRGLFGRDLVAF</sequence>
<keyword evidence="7" id="KW-0560">Oxidoreductase</keyword>
<dbReference type="GO" id="GO:0005743">
    <property type="term" value="C:mitochondrial inner membrane"/>
    <property type="evidence" value="ECO:0007669"/>
    <property type="project" value="UniProtKB-SubCell"/>
</dbReference>
<evidence type="ECO:0000256" key="7">
    <source>
        <dbReference type="ARBA" id="ARBA00023002"/>
    </source>
</evidence>
<keyword evidence="3" id="KW-0285">Flavoprotein</keyword>
<feature type="transmembrane region" description="Helical" evidence="10">
    <location>
        <begin position="101"/>
        <end position="126"/>
    </location>
</feature>
<dbReference type="InterPro" id="IPR011992">
    <property type="entry name" value="EF-hand-dom_pair"/>
</dbReference>
<keyword evidence="6" id="KW-0809">Transit peptide</keyword>
<organism evidence="12 13">
    <name type="scientific">Trichoderma cornu-damae</name>
    <dbReference type="NCBI Taxonomy" id="654480"/>
    <lineage>
        <taxon>Eukaryota</taxon>
        <taxon>Fungi</taxon>
        <taxon>Dikarya</taxon>
        <taxon>Ascomycota</taxon>
        <taxon>Pezizomycotina</taxon>
        <taxon>Sordariomycetes</taxon>
        <taxon>Hypocreomycetidae</taxon>
        <taxon>Hypocreales</taxon>
        <taxon>Hypocreaceae</taxon>
        <taxon>Trichoderma</taxon>
    </lineage>
</organism>
<name>A0A9P8QSS3_9HYPO</name>
<dbReference type="InterPro" id="IPR054585">
    <property type="entry name" value="NDH2-like_C"/>
</dbReference>
<dbReference type="FunFam" id="3.50.50.100:FF:000002">
    <property type="entry name" value="External alternative NAD(P)H-ubiquinone oxidoreductase B1, mitochondrial"/>
    <property type="match status" value="1"/>
</dbReference>
<keyword evidence="5" id="KW-0106">Calcium</keyword>
<feature type="domain" description="EF-hand" evidence="11">
    <location>
        <begin position="549"/>
        <end position="584"/>
    </location>
</feature>
<dbReference type="SUPFAM" id="SSF51905">
    <property type="entry name" value="FAD/NAD(P)-binding domain"/>
    <property type="match status" value="2"/>
</dbReference>
<feature type="region of interest" description="Disordered" evidence="9">
    <location>
        <begin position="59"/>
        <end position="78"/>
    </location>
</feature>
<dbReference type="FunFam" id="3.50.50.100:FF:000005">
    <property type="entry name" value="NADH-ubiquinone oxidoreductase 64 kDa subunit"/>
    <property type="match status" value="1"/>
</dbReference>
<dbReference type="EMBL" id="JAIWOZ010000003">
    <property type="protein sequence ID" value="KAH6607952.1"/>
    <property type="molecule type" value="Genomic_DNA"/>
</dbReference>
<feature type="compositionally biased region" description="Low complexity" evidence="9">
    <location>
        <begin position="65"/>
        <end position="78"/>
    </location>
</feature>
<keyword evidence="4" id="KW-0274">FAD</keyword>
<comment type="caution">
    <text evidence="12">The sequence shown here is derived from an EMBL/GenBank/DDBJ whole genome shotgun (WGS) entry which is preliminary data.</text>
</comment>
<keyword evidence="10" id="KW-0472">Membrane</keyword>
<dbReference type="InterPro" id="IPR045024">
    <property type="entry name" value="NDH-2"/>
</dbReference>
<evidence type="ECO:0000313" key="12">
    <source>
        <dbReference type="EMBL" id="KAH6607952.1"/>
    </source>
</evidence>
<dbReference type="SUPFAM" id="SSF47473">
    <property type="entry name" value="EF-hand"/>
    <property type="match status" value="1"/>
</dbReference>
<keyword evidence="10" id="KW-1133">Transmembrane helix</keyword>
<dbReference type="InterPro" id="IPR002048">
    <property type="entry name" value="EF_hand_dom"/>
</dbReference>
<evidence type="ECO:0000256" key="10">
    <source>
        <dbReference type="SAM" id="Phobius"/>
    </source>
</evidence>
<proteinExistence type="inferred from homology"/>
<evidence type="ECO:0000256" key="1">
    <source>
        <dbReference type="ARBA" id="ARBA00004137"/>
    </source>
</evidence>
<dbReference type="Pfam" id="PF22366">
    <property type="entry name" value="NDH2_C"/>
    <property type="match status" value="1"/>
</dbReference>
<evidence type="ECO:0000313" key="13">
    <source>
        <dbReference type="Proteomes" id="UP000827724"/>
    </source>
</evidence>
<evidence type="ECO:0000256" key="3">
    <source>
        <dbReference type="ARBA" id="ARBA00022630"/>
    </source>
</evidence>
<dbReference type="InterPro" id="IPR036188">
    <property type="entry name" value="FAD/NAD-bd_sf"/>
</dbReference>
<evidence type="ECO:0000256" key="6">
    <source>
        <dbReference type="ARBA" id="ARBA00022946"/>
    </source>
</evidence>
<comment type="similarity">
    <text evidence="2">Belongs to the NADH dehydrogenase family.</text>
</comment>
<dbReference type="SMART" id="SM00054">
    <property type="entry name" value="EFh"/>
    <property type="match status" value="1"/>
</dbReference>
<protein>
    <submittedName>
        <fullName evidence="12">Nadh dehydrogenase</fullName>
    </submittedName>
</protein>
<evidence type="ECO:0000256" key="8">
    <source>
        <dbReference type="ARBA" id="ARBA00023027"/>
    </source>
</evidence>
<evidence type="ECO:0000256" key="2">
    <source>
        <dbReference type="ARBA" id="ARBA00005272"/>
    </source>
</evidence>
<evidence type="ECO:0000259" key="11">
    <source>
        <dbReference type="PROSITE" id="PS50222"/>
    </source>
</evidence>
<dbReference type="PROSITE" id="PS50222">
    <property type="entry name" value="EF_HAND_2"/>
    <property type="match status" value="1"/>
</dbReference>
<keyword evidence="8" id="KW-0520">NAD</keyword>
<dbReference type="Proteomes" id="UP000827724">
    <property type="component" value="Unassembled WGS sequence"/>
</dbReference>